<dbReference type="GO" id="GO:0003977">
    <property type="term" value="F:UDP-N-acetylglucosamine diphosphorylase activity"/>
    <property type="evidence" value="ECO:0007669"/>
    <property type="project" value="TreeGrafter"/>
</dbReference>
<dbReference type="Gene3D" id="3.90.550.10">
    <property type="entry name" value="Spore Coat Polysaccharide Biosynthesis Protein SpsA, Chain A"/>
    <property type="match status" value="1"/>
</dbReference>
<evidence type="ECO:0000256" key="3">
    <source>
        <dbReference type="ARBA" id="ARBA00022679"/>
    </source>
</evidence>
<dbReference type="PANTHER" id="PTHR11952">
    <property type="entry name" value="UDP- GLUCOSE PYROPHOSPHORYLASE"/>
    <property type="match status" value="1"/>
</dbReference>
<dbReference type="EMBL" id="GDKF01008586">
    <property type="protein sequence ID" value="JAT70036.1"/>
    <property type="molecule type" value="Transcribed_RNA"/>
</dbReference>
<dbReference type="SUPFAM" id="SSF53448">
    <property type="entry name" value="Nucleotide-diphospho-sugar transferases"/>
    <property type="match status" value="1"/>
</dbReference>
<dbReference type="InterPro" id="IPR039741">
    <property type="entry name" value="UDP-sugar_pyrophosphorylase"/>
</dbReference>
<comment type="similarity">
    <text evidence="5">Belongs to the USP family.</text>
</comment>
<proteinExistence type="inferred from homology"/>
<comment type="cofactor">
    <cofactor evidence="1">
        <name>Mn(2+)</name>
        <dbReference type="ChEBI" id="CHEBI:29035"/>
    </cofactor>
</comment>
<gene>
    <name evidence="8" type="ORF">g.10710</name>
</gene>
<comment type="cofactor">
    <cofactor evidence="2">
        <name>Mg(2+)</name>
        <dbReference type="ChEBI" id="CHEBI:18420"/>
    </cofactor>
</comment>
<dbReference type="Pfam" id="PF01704">
    <property type="entry name" value="UDPGP"/>
    <property type="match status" value="1"/>
</dbReference>
<dbReference type="InterPro" id="IPR002618">
    <property type="entry name" value="UDPGP_fam"/>
</dbReference>
<dbReference type="FunFam" id="3.90.550.10:FF:000091">
    <property type="entry name" value="UDP-sugar pyrophosphorylase"/>
    <property type="match status" value="1"/>
</dbReference>
<comment type="catalytic activity">
    <reaction evidence="7">
        <text>a monosaccharide 1-phosphate + UTP + H(+) = a UDP-monosaccharide + diphosphate</text>
        <dbReference type="Rhea" id="RHEA:13205"/>
        <dbReference type="ChEBI" id="CHEBI:15378"/>
        <dbReference type="ChEBI" id="CHEBI:33019"/>
        <dbReference type="ChEBI" id="CHEBI:46398"/>
        <dbReference type="ChEBI" id="CHEBI:140358"/>
        <dbReference type="ChEBI" id="CHEBI:140359"/>
        <dbReference type="EC" id="2.7.7.64"/>
    </reaction>
</comment>
<dbReference type="AlphaFoldDB" id="A0A1D1ZSV8"/>
<evidence type="ECO:0000256" key="2">
    <source>
        <dbReference type="ARBA" id="ARBA00001946"/>
    </source>
</evidence>
<keyword evidence="3" id="KW-0808">Transferase</keyword>
<dbReference type="EC" id="2.7.7.64" evidence="6"/>
<sequence length="604" mass="64718">LISKYISRSMAAAVASKLDILKANEGLLDAETRVLVSALLDAGQEHLFSGWPEPGKDDDNKRRLLAQLRQLDSSYAGGLLKYISNAKKLLKDSKEGSNPFEGCVPSVPEGEKLDSGSDAFIELENAGIAAAADTAFVLVAGGLGERLGYSGIKLALPVESATGGCYLKLYIESILALQALNGNRRQLPLAIMTSDDTHARTEALLRSHAFFGADPAQVTLVKQEKVACLADNDARLALTPGDAWAVQTKPHGHGDVHMLLHSSGLAARWRDAGLRWAVFFQDTNALVFRAIPAALGVSAARAFDFNSLAVPRRAKEAIGAITKLAYPDGTSRTLNVEYNQLDPLLRAAYDPEGDTNDDTGFSPFPGNINQLIVSLDSYCEELQKKGGVIGEFVNPKYADAGRTSFKSSTRLECMMQDFPKDLPSTARVGYTSINQVWAAYSPVKNSPADAAAKAAGGNPSHSATTGELDYYKANCKMLEHVGACIAGPSSASFNGLEDLEFWPRVVWPPAWAIGFDQLKARLPKPSAISLGQDTVLIVSEPNASLESLTLERGAVEVAGQGPIVAGTVSNDGWTWEPLDEDKGAPEEEVIRGFHVVRHAIETLK</sequence>
<evidence type="ECO:0000256" key="1">
    <source>
        <dbReference type="ARBA" id="ARBA00001936"/>
    </source>
</evidence>
<protein>
    <recommendedName>
        <fullName evidence="6">UTP-monosaccharide-1-phosphate uridylyltransferase</fullName>
        <ecNumber evidence="6">2.7.7.64</ecNumber>
    </recommendedName>
</protein>
<evidence type="ECO:0000256" key="6">
    <source>
        <dbReference type="ARBA" id="ARBA00039080"/>
    </source>
</evidence>
<dbReference type="PANTHER" id="PTHR11952:SF9">
    <property type="entry name" value="UDP-SUGAR PYROPHOSPHORYLASE"/>
    <property type="match status" value="1"/>
</dbReference>
<dbReference type="InterPro" id="IPR029044">
    <property type="entry name" value="Nucleotide-diphossugar_trans"/>
</dbReference>
<evidence type="ECO:0000256" key="7">
    <source>
        <dbReference type="ARBA" id="ARBA00048259"/>
    </source>
</evidence>
<name>A0A1D1ZSV8_AUXPR</name>
<accession>A0A1D1ZSV8</accession>
<dbReference type="Gene3D" id="2.160.10.30">
    <property type="match status" value="1"/>
</dbReference>
<evidence type="ECO:0000313" key="8">
    <source>
        <dbReference type="EMBL" id="JAT70036.1"/>
    </source>
</evidence>
<reference evidence="8" key="1">
    <citation type="submission" date="2015-08" db="EMBL/GenBank/DDBJ databases">
        <authorList>
            <person name="Babu N.S."/>
            <person name="Beckwith C.J."/>
            <person name="Beseler K.G."/>
            <person name="Brison A."/>
            <person name="Carone J.V."/>
            <person name="Caskin T.P."/>
            <person name="Diamond M."/>
            <person name="Durham M.E."/>
            <person name="Foxe J.M."/>
            <person name="Go M."/>
            <person name="Henderson B.A."/>
            <person name="Jones I.B."/>
            <person name="McGettigan J.A."/>
            <person name="Micheletti S.J."/>
            <person name="Nasrallah M.E."/>
            <person name="Ortiz D."/>
            <person name="Piller C.R."/>
            <person name="Privatt S.R."/>
            <person name="Schneider S.L."/>
            <person name="Sharp S."/>
            <person name="Smith T.C."/>
            <person name="Stanton J.D."/>
            <person name="Ullery H.E."/>
            <person name="Wilson R.J."/>
            <person name="Serrano M.G."/>
            <person name="Buck G."/>
            <person name="Lee V."/>
            <person name="Wang Y."/>
            <person name="Carvalho R."/>
            <person name="Voegtly L."/>
            <person name="Shi R."/>
            <person name="Duckworth R."/>
            <person name="Johnson A."/>
            <person name="Loviza R."/>
            <person name="Walstead R."/>
            <person name="Shah Z."/>
            <person name="Kiflezghi M."/>
            <person name="Wade K."/>
            <person name="Ball S.L."/>
            <person name="Bradley K.W."/>
            <person name="Asai D.J."/>
            <person name="Bowman C.A."/>
            <person name="Russell D.A."/>
            <person name="Pope W.H."/>
            <person name="Jacobs-Sera D."/>
            <person name="Hendrix R.W."/>
            <person name="Hatfull G.F."/>
        </authorList>
    </citation>
    <scope>NUCLEOTIDE SEQUENCE</scope>
</reference>
<feature type="non-terminal residue" evidence="8">
    <location>
        <position position="1"/>
    </location>
</feature>
<keyword evidence="4" id="KW-0548">Nucleotidyltransferase</keyword>
<organism evidence="8">
    <name type="scientific">Auxenochlorella protothecoides</name>
    <name type="common">Green microalga</name>
    <name type="synonym">Chlorella protothecoides</name>
    <dbReference type="NCBI Taxonomy" id="3075"/>
    <lineage>
        <taxon>Eukaryota</taxon>
        <taxon>Viridiplantae</taxon>
        <taxon>Chlorophyta</taxon>
        <taxon>core chlorophytes</taxon>
        <taxon>Trebouxiophyceae</taxon>
        <taxon>Chlorellales</taxon>
        <taxon>Chlorellaceae</taxon>
        <taxon>Auxenochlorella</taxon>
    </lineage>
</organism>
<evidence type="ECO:0000256" key="4">
    <source>
        <dbReference type="ARBA" id="ARBA00022695"/>
    </source>
</evidence>
<dbReference type="GO" id="GO:0051748">
    <property type="term" value="F:UTP-monosaccharide-1-phosphate uridylyltransferase activity"/>
    <property type="evidence" value="ECO:0007669"/>
    <property type="project" value="UniProtKB-EC"/>
</dbReference>
<dbReference type="GO" id="GO:0006048">
    <property type="term" value="P:UDP-N-acetylglucosamine biosynthetic process"/>
    <property type="evidence" value="ECO:0007669"/>
    <property type="project" value="TreeGrafter"/>
</dbReference>
<evidence type="ECO:0000256" key="5">
    <source>
        <dbReference type="ARBA" id="ARBA00038047"/>
    </source>
</evidence>